<proteinExistence type="predicted"/>
<accession>A0AAV6T828</accession>
<organism evidence="1 2">
    <name type="scientific">Solea senegalensis</name>
    <name type="common">Senegalese sole</name>
    <dbReference type="NCBI Taxonomy" id="28829"/>
    <lineage>
        <taxon>Eukaryota</taxon>
        <taxon>Metazoa</taxon>
        <taxon>Chordata</taxon>
        <taxon>Craniata</taxon>
        <taxon>Vertebrata</taxon>
        <taxon>Euteleostomi</taxon>
        <taxon>Actinopterygii</taxon>
        <taxon>Neopterygii</taxon>
        <taxon>Teleostei</taxon>
        <taxon>Neoteleostei</taxon>
        <taxon>Acanthomorphata</taxon>
        <taxon>Carangaria</taxon>
        <taxon>Pleuronectiformes</taxon>
        <taxon>Pleuronectoidei</taxon>
        <taxon>Soleidae</taxon>
        <taxon>Solea</taxon>
    </lineage>
</organism>
<sequence length="105" mass="11605">MVKCKSSIIKVIKSQSLPAAVFVRVSVASGVEPCALFVHISGMFPQNNDGRAHTYTHKPLHERRETRCRSCEEKSQRGIQALPLTQPELCSPAFQSTTVVRAARV</sequence>
<evidence type="ECO:0000313" key="1">
    <source>
        <dbReference type="EMBL" id="KAG7525630.1"/>
    </source>
</evidence>
<evidence type="ECO:0000313" key="2">
    <source>
        <dbReference type="Proteomes" id="UP000693946"/>
    </source>
</evidence>
<dbReference type="EMBL" id="JAGKHQ010000001">
    <property type="protein sequence ID" value="KAG7525630.1"/>
    <property type="molecule type" value="Genomic_DNA"/>
</dbReference>
<dbReference type="Proteomes" id="UP000693946">
    <property type="component" value="Linkage Group LG1"/>
</dbReference>
<protein>
    <submittedName>
        <fullName evidence="1">Uncharacterized protein</fullName>
    </submittedName>
</protein>
<comment type="caution">
    <text evidence="1">The sequence shown here is derived from an EMBL/GenBank/DDBJ whole genome shotgun (WGS) entry which is preliminary data.</text>
</comment>
<name>A0AAV6T828_SOLSE</name>
<gene>
    <name evidence="1" type="ORF">JOB18_029711</name>
</gene>
<reference evidence="1 2" key="1">
    <citation type="journal article" date="2021" name="Sci. Rep.">
        <title>Chromosome anchoring in Senegalese sole (Solea senegalensis) reveals sex-associated markers and genome rearrangements in flatfish.</title>
        <authorList>
            <person name="Guerrero-Cozar I."/>
            <person name="Gomez-Garrido J."/>
            <person name="Berbel C."/>
            <person name="Martinez-Blanch J.F."/>
            <person name="Alioto T."/>
            <person name="Claros M.G."/>
            <person name="Gagnaire P.A."/>
            <person name="Manchado M."/>
        </authorList>
    </citation>
    <scope>NUCLEOTIDE SEQUENCE [LARGE SCALE GENOMIC DNA]</scope>
    <source>
        <strain evidence="1">Sse05_10M</strain>
    </source>
</reference>
<keyword evidence="2" id="KW-1185">Reference proteome</keyword>
<dbReference type="AlphaFoldDB" id="A0AAV6T828"/>